<protein>
    <submittedName>
        <fullName evidence="1">(Mediterranean fruit fly) hypothetical protein</fullName>
    </submittedName>
</protein>
<evidence type="ECO:0000313" key="1">
    <source>
        <dbReference type="EMBL" id="CAD7003448.1"/>
    </source>
</evidence>
<organism evidence="1 2">
    <name type="scientific">Ceratitis capitata</name>
    <name type="common">Mediterranean fruit fly</name>
    <name type="synonym">Tephritis capitata</name>
    <dbReference type="NCBI Taxonomy" id="7213"/>
    <lineage>
        <taxon>Eukaryota</taxon>
        <taxon>Metazoa</taxon>
        <taxon>Ecdysozoa</taxon>
        <taxon>Arthropoda</taxon>
        <taxon>Hexapoda</taxon>
        <taxon>Insecta</taxon>
        <taxon>Pterygota</taxon>
        <taxon>Neoptera</taxon>
        <taxon>Endopterygota</taxon>
        <taxon>Diptera</taxon>
        <taxon>Brachycera</taxon>
        <taxon>Muscomorpha</taxon>
        <taxon>Tephritoidea</taxon>
        <taxon>Tephritidae</taxon>
        <taxon>Ceratitis</taxon>
        <taxon>Ceratitis</taxon>
    </lineage>
</organism>
<reference evidence="1" key="1">
    <citation type="submission" date="2020-11" db="EMBL/GenBank/DDBJ databases">
        <authorList>
            <person name="Whitehead M."/>
        </authorList>
    </citation>
    <scope>NUCLEOTIDE SEQUENCE</scope>
    <source>
        <strain evidence="1">EGII</strain>
    </source>
</reference>
<evidence type="ECO:0000313" key="2">
    <source>
        <dbReference type="Proteomes" id="UP000606786"/>
    </source>
</evidence>
<accession>A0A811UYR1</accession>
<name>A0A811UYR1_CERCA</name>
<proteinExistence type="predicted"/>
<dbReference type="EMBL" id="CAJHJT010000034">
    <property type="protein sequence ID" value="CAD7003448.1"/>
    <property type="molecule type" value="Genomic_DNA"/>
</dbReference>
<dbReference type="Proteomes" id="UP000606786">
    <property type="component" value="Unassembled WGS sequence"/>
</dbReference>
<gene>
    <name evidence="1" type="ORF">CCAP1982_LOCUS11902</name>
</gene>
<keyword evidence="2" id="KW-1185">Reference proteome</keyword>
<dbReference type="AlphaFoldDB" id="A0A811UYR1"/>
<sequence>MRQQIATKTTPTISTIKTMQAITATTKIHKYIYIHTYIYANTAVCTNKNKNLRQQHRLSAWQWQCYGVLPLDATIASCCSANAGTATTTVASKPTATVKAGGNDDIQLIESKFCEKATDSTSLDSNGDMDNMRFVCTATPLRYPSTASGAVSAPTRHIGCLLMYV</sequence>
<feature type="non-terminal residue" evidence="1">
    <location>
        <position position="165"/>
    </location>
</feature>
<comment type="caution">
    <text evidence="1">The sequence shown here is derived from an EMBL/GenBank/DDBJ whole genome shotgun (WGS) entry which is preliminary data.</text>
</comment>